<keyword evidence="2" id="KW-1185">Reference proteome</keyword>
<proteinExistence type="predicted"/>
<sequence>MARWCKHVLEKLEGVAIPFLFNSISCAIAFHLASYLPIFCQLHPPLTVASTNPQRINRVSTLVPEIPRLSPLPRTGPGPDFRPAADYTRTHGKTKDPPGPPQRSLPLTRAFTLSRKDAELSQSNEGLQIEPAQWFDKERRNPSDRYPGVTPPSSSFDPHTITYLRVSPPPPPVAGTPNSNDLNLQHVRGLRFYPHDTPFDRESLPLCDRPPPRPASR</sequence>
<evidence type="ECO:0000313" key="1">
    <source>
        <dbReference type="EMBL" id="KAH6650306.1"/>
    </source>
</evidence>
<organism evidence="1 2">
    <name type="scientific">Chaetomium tenue</name>
    <dbReference type="NCBI Taxonomy" id="1854479"/>
    <lineage>
        <taxon>Eukaryota</taxon>
        <taxon>Fungi</taxon>
        <taxon>Dikarya</taxon>
        <taxon>Ascomycota</taxon>
        <taxon>Pezizomycotina</taxon>
        <taxon>Sordariomycetes</taxon>
        <taxon>Sordariomycetidae</taxon>
        <taxon>Sordariales</taxon>
        <taxon>Chaetomiaceae</taxon>
        <taxon>Chaetomium</taxon>
    </lineage>
</organism>
<evidence type="ECO:0000313" key="2">
    <source>
        <dbReference type="Proteomes" id="UP000724584"/>
    </source>
</evidence>
<name>A0ACB7PS35_9PEZI</name>
<accession>A0ACB7PS35</accession>
<dbReference type="Proteomes" id="UP000724584">
    <property type="component" value="Unassembled WGS sequence"/>
</dbReference>
<comment type="caution">
    <text evidence="1">The sequence shown here is derived from an EMBL/GenBank/DDBJ whole genome shotgun (WGS) entry which is preliminary data.</text>
</comment>
<gene>
    <name evidence="1" type="ORF">F5144DRAFT_40585</name>
</gene>
<protein>
    <submittedName>
        <fullName evidence="1">Uncharacterized protein</fullName>
    </submittedName>
</protein>
<dbReference type="EMBL" id="JAGIZQ010000001">
    <property type="protein sequence ID" value="KAH6650306.1"/>
    <property type="molecule type" value="Genomic_DNA"/>
</dbReference>
<reference evidence="1 2" key="1">
    <citation type="journal article" date="2021" name="Nat. Commun.">
        <title>Genetic determinants of endophytism in the Arabidopsis root mycobiome.</title>
        <authorList>
            <person name="Mesny F."/>
            <person name="Miyauchi S."/>
            <person name="Thiergart T."/>
            <person name="Pickel B."/>
            <person name="Atanasova L."/>
            <person name="Karlsson M."/>
            <person name="Huettel B."/>
            <person name="Barry K.W."/>
            <person name="Haridas S."/>
            <person name="Chen C."/>
            <person name="Bauer D."/>
            <person name="Andreopoulos W."/>
            <person name="Pangilinan J."/>
            <person name="LaButti K."/>
            <person name="Riley R."/>
            <person name="Lipzen A."/>
            <person name="Clum A."/>
            <person name="Drula E."/>
            <person name="Henrissat B."/>
            <person name="Kohler A."/>
            <person name="Grigoriev I.V."/>
            <person name="Martin F.M."/>
            <person name="Hacquard S."/>
        </authorList>
    </citation>
    <scope>NUCLEOTIDE SEQUENCE [LARGE SCALE GENOMIC DNA]</scope>
    <source>
        <strain evidence="1 2">MPI-SDFR-AT-0079</strain>
    </source>
</reference>